<accession>A0A402ATR2</accession>
<reference evidence="2" key="1">
    <citation type="submission" date="2018-12" db="EMBL/GenBank/DDBJ databases">
        <title>Tengunoibacter tsumagoiensis gen. nov., sp. nov., Dictyobacter kobayashii sp. nov., D. alpinus sp. nov., and D. joshuensis sp. nov. and description of Dictyobacteraceae fam. nov. within the order Ktedonobacterales isolated from Tengu-no-mugimeshi.</title>
        <authorList>
            <person name="Wang C.M."/>
            <person name="Zheng Y."/>
            <person name="Sakai Y."/>
            <person name="Toyoda A."/>
            <person name="Minakuchi Y."/>
            <person name="Abe K."/>
            <person name="Yokota A."/>
            <person name="Yabe S."/>
        </authorList>
    </citation>
    <scope>NUCLEOTIDE SEQUENCE [LARGE SCALE GENOMIC DNA]</scope>
    <source>
        <strain evidence="2">Uno11</strain>
    </source>
</reference>
<dbReference type="Gene3D" id="2.115.10.20">
    <property type="entry name" value="Glycosyl hydrolase domain, family 43"/>
    <property type="match status" value="2"/>
</dbReference>
<comment type="caution">
    <text evidence="1">The sequence shown here is derived from an EMBL/GenBank/DDBJ whole genome shotgun (WGS) entry which is preliminary data.</text>
</comment>
<evidence type="ECO:0000313" key="1">
    <source>
        <dbReference type="EMBL" id="GCE22501.1"/>
    </source>
</evidence>
<dbReference type="AlphaFoldDB" id="A0A402ATR2"/>
<sequence length="320" mass="37105">MRMLNPAPAPLFRDPIYDGAADPTLIWNRQEEAWWIIYTQRRANLELPGVAYCHGSDLGIASSTDGGQSWLYRGILRGLEFEPGHNTFWAPEVIWHDGLYHLYVSYIQGVPSDWRGSRRIVHMTSENLWDWHFVAVLPLSSQQVIDACVYRLPSGIWRLWYKDELHGSYTYAADSKNLFDWTVVGPVISDVAHEGPNVFYWHDVYWMLTDEWRGLGVYRSPDAQMWTRQPGHFLATPGVRRDDGAYGRHPDVLVQGEQAYIFYFTHPEEHQSRDRHAQEDSPTELPYRARRTSLQVAQLTLDNELLACSRDTVAFQLTHQ</sequence>
<dbReference type="RefSeq" id="WP_371865836.1">
    <property type="nucleotide sequence ID" value="NZ_BIFS01000002.1"/>
</dbReference>
<dbReference type="GO" id="GO:0016787">
    <property type="term" value="F:hydrolase activity"/>
    <property type="evidence" value="ECO:0007669"/>
    <property type="project" value="UniProtKB-KW"/>
</dbReference>
<dbReference type="SUPFAM" id="SSF75005">
    <property type="entry name" value="Arabinanase/levansucrase/invertase"/>
    <property type="match status" value="1"/>
</dbReference>
<dbReference type="CDD" id="cd08984">
    <property type="entry name" value="GH43-like"/>
    <property type="match status" value="1"/>
</dbReference>
<keyword evidence="1" id="KW-0378">Hydrolase</keyword>
<keyword evidence="2" id="KW-1185">Reference proteome</keyword>
<evidence type="ECO:0000313" key="2">
    <source>
        <dbReference type="Proteomes" id="UP000287188"/>
    </source>
</evidence>
<dbReference type="InterPro" id="IPR023296">
    <property type="entry name" value="Glyco_hydro_beta-prop_sf"/>
</dbReference>
<organism evidence="1 2">
    <name type="scientific">Dictyobacter kobayashii</name>
    <dbReference type="NCBI Taxonomy" id="2014872"/>
    <lineage>
        <taxon>Bacteria</taxon>
        <taxon>Bacillati</taxon>
        <taxon>Chloroflexota</taxon>
        <taxon>Ktedonobacteria</taxon>
        <taxon>Ktedonobacterales</taxon>
        <taxon>Dictyobacteraceae</taxon>
        <taxon>Dictyobacter</taxon>
    </lineage>
</organism>
<protein>
    <submittedName>
        <fullName evidence="1">Glycosyl hydrolase</fullName>
    </submittedName>
</protein>
<proteinExistence type="predicted"/>
<dbReference type="EMBL" id="BIFS01000002">
    <property type="protein sequence ID" value="GCE22501.1"/>
    <property type="molecule type" value="Genomic_DNA"/>
</dbReference>
<gene>
    <name evidence="1" type="ORF">KDK_63010</name>
</gene>
<name>A0A402ATR2_9CHLR</name>
<dbReference type="Proteomes" id="UP000287188">
    <property type="component" value="Unassembled WGS sequence"/>
</dbReference>